<dbReference type="OrthoDB" id="9813211at2"/>
<dbReference type="Pfam" id="PF13439">
    <property type="entry name" value="Glyco_transf_4"/>
    <property type="match status" value="1"/>
</dbReference>
<evidence type="ECO:0000313" key="3">
    <source>
        <dbReference type="EMBL" id="AAZ46009.1"/>
    </source>
</evidence>
<evidence type="ECO:0000259" key="2">
    <source>
        <dbReference type="Pfam" id="PF13439"/>
    </source>
</evidence>
<sequence>MRRLLVFTENYARGGGNRYMIDLLNGLHRDFDEVLMAANAGGVFAEDLARASSSVKVLRASFLTRSLVAHKIGAWPRTLQKLLLAALLPAEPLLFLFNILSLRALLARVRPVMVMVCNGGYPASQACLAMLVAARMARLHAAMSIVSTPSPRRRSVAAWDALLDRLSWRNAGRIIVNAEAISRALQTLRGMPPGRADVLHNGLEDAPPAAPARRVGRLQVGCVARLDRLKGVLDLLEAYSSLAGTFPQLDLVLAGEGDVSQQMRQRTRELGLQDRIHFLGHYTGDIATLLASFDIYAFPSLWEGFPYSLLEAMRAGCPIVATRVGGIPEAIRDRSNGLLVAPGEPQALAAAIAELARDAELRQALGENARLAFDRHFSLSRMHARTRGLLQPELAHEA</sequence>
<organism evidence="3">
    <name type="scientific">Dechloromonas aromatica (strain RCB)</name>
    <dbReference type="NCBI Taxonomy" id="159087"/>
    <lineage>
        <taxon>Bacteria</taxon>
        <taxon>Pseudomonadati</taxon>
        <taxon>Pseudomonadota</taxon>
        <taxon>Betaproteobacteria</taxon>
        <taxon>Rhodocyclales</taxon>
        <taxon>Azonexaceae</taxon>
        <taxon>Dechloromonas</taxon>
    </lineage>
</organism>
<evidence type="ECO:0000259" key="1">
    <source>
        <dbReference type="Pfam" id="PF00534"/>
    </source>
</evidence>
<reference evidence="3" key="1">
    <citation type="submission" date="2005-08" db="EMBL/GenBank/DDBJ databases">
        <title>Complete sequence of Dechloromonas aromatica RCB.</title>
        <authorList>
            <person name="Salinero K.K."/>
            <person name="Copeland A."/>
            <person name="Lucas S."/>
            <person name="Lapidus A."/>
            <person name="Barry K."/>
            <person name="Detter J.C."/>
            <person name="Glavina T."/>
            <person name="Hammon N."/>
            <person name="Israni S."/>
            <person name="Pitluck S."/>
            <person name="Di Bartolo G."/>
            <person name="Trong S."/>
            <person name="Schmutz J."/>
            <person name="Larimer F."/>
            <person name="Land M."/>
            <person name="Ivanova N."/>
            <person name="Richardson P."/>
        </authorList>
    </citation>
    <scope>NUCLEOTIDE SEQUENCE</scope>
    <source>
        <strain evidence="3">RCB</strain>
    </source>
</reference>
<dbReference type="CAZy" id="GT4">
    <property type="family name" value="Glycosyltransferase Family 4"/>
</dbReference>
<dbReference type="InterPro" id="IPR028098">
    <property type="entry name" value="Glyco_trans_4-like_N"/>
</dbReference>
<accession>Q47GM2</accession>
<dbReference type="InterPro" id="IPR001296">
    <property type="entry name" value="Glyco_trans_1"/>
</dbReference>
<dbReference type="eggNOG" id="COG0438">
    <property type="taxonomic scope" value="Bacteria"/>
</dbReference>
<protein>
    <submittedName>
        <fullName evidence="3">Glycosyl transferase, group 1</fullName>
    </submittedName>
</protein>
<dbReference type="PANTHER" id="PTHR12526:SF636">
    <property type="entry name" value="BLL3647 PROTEIN"/>
    <property type="match status" value="1"/>
</dbReference>
<dbReference type="STRING" id="159087.Daro_1254"/>
<feature type="domain" description="Glycosyl transferase family 1" evidence="1">
    <location>
        <begin position="216"/>
        <end position="370"/>
    </location>
</feature>
<dbReference type="Pfam" id="PF00534">
    <property type="entry name" value="Glycos_transf_1"/>
    <property type="match status" value="1"/>
</dbReference>
<dbReference type="EMBL" id="CP000089">
    <property type="protein sequence ID" value="AAZ46009.1"/>
    <property type="molecule type" value="Genomic_DNA"/>
</dbReference>
<dbReference type="SUPFAM" id="SSF53756">
    <property type="entry name" value="UDP-Glycosyltransferase/glycogen phosphorylase"/>
    <property type="match status" value="1"/>
</dbReference>
<proteinExistence type="predicted"/>
<dbReference type="AlphaFoldDB" id="Q47GM2"/>
<feature type="domain" description="Glycosyltransferase subfamily 4-like N-terminal" evidence="2">
    <location>
        <begin position="14"/>
        <end position="203"/>
    </location>
</feature>
<dbReference type="HOGENOM" id="CLU_009583_0_3_4"/>
<gene>
    <name evidence="3" type="ordered locus">Daro_1254</name>
</gene>
<dbReference type="PANTHER" id="PTHR12526">
    <property type="entry name" value="GLYCOSYLTRANSFERASE"/>
    <property type="match status" value="1"/>
</dbReference>
<dbReference type="Gene3D" id="3.40.50.2000">
    <property type="entry name" value="Glycogen Phosphorylase B"/>
    <property type="match status" value="2"/>
</dbReference>
<dbReference type="GO" id="GO:0016757">
    <property type="term" value="F:glycosyltransferase activity"/>
    <property type="evidence" value="ECO:0007669"/>
    <property type="project" value="InterPro"/>
</dbReference>
<keyword evidence="3" id="KW-0808">Transferase</keyword>
<dbReference type="KEGG" id="dar:Daro_1254"/>
<name>Q47GM2_DECAR</name>